<dbReference type="InterPro" id="IPR044150">
    <property type="entry name" value="HDAC_classIV"/>
</dbReference>
<evidence type="ECO:0000256" key="2">
    <source>
        <dbReference type="ARBA" id="ARBA00022801"/>
    </source>
</evidence>
<dbReference type="PANTHER" id="PTHR10625:SF19">
    <property type="entry name" value="HISTONE DEACETYLASE 12"/>
    <property type="match status" value="1"/>
</dbReference>
<dbReference type="Pfam" id="PF00850">
    <property type="entry name" value="Hist_deacetyl"/>
    <property type="match status" value="1"/>
</dbReference>
<dbReference type="PRINTS" id="PR01270">
    <property type="entry name" value="HDASUPER"/>
</dbReference>
<dbReference type="PANTHER" id="PTHR10625">
    <property type="entry name" value="HISTONE DEACETYLASE HDAC1-RELATED"/>
    <property type="match status" value="1"/>
</dbReference>
<accession>A0A2T4UNQ7</accession>
<evidence type="ECO:0000256" key="1">
    <source>
        <dbReference type="ARBA" id="ARBA00005947"/>
    </source>
</evidence>
<dbReference type="GO" id="GO:0004407">
    <property type="term" value="F:histone deacetylase activity"/>
    <property type="evidence" value="ECO:0007669"/>
    <property type="project" value="InterPro"/>
</dbReference>
<keyword evidence="2" id="KW-0378">Hydrolase</keyword>
<comment type="caution">
    <text evidence="4">The sequence shown here is derived from an EMBL/GenBank/DDBJ whole genome shotgun (WGS) entry which is preliminary data.</text>
</comment>
<proteinExistence type="inferred from homology"/>
<dbReference type="Proteomes" id="UP000240739">
    <property type="component" value="Unassembled WGS sequence"/>
</dbReference>
<dbReference type="InterPro" id="IPR023696">
    <property type="entry name" value="Ureohydrolase_dom_sf"/>
</dbReference>
<dbReference type="CDD" id="cd09993">
    <property type="entry name" value="HDAC_classIV"/>
    <property type="match status" value="1"/>
</dbReference>
<reference evidence="4 5" key="1">
    <citation type="submission" date="2018-03" db="EMBL/GenBank/DDBJ databases">
        <title>Aquarubrobacter algicola gen. nov., sp. nov., a novel actinobacterium isolated from shallow eutrophic lake during the end of cyanobacterial harmful algal blooms.</title>
        <authorList>
            <person name="Chun S.J."/>
        </authorList>
    </citation>
    <scope>NUCLEOTIDE SEQUENCE [LARGE SCALE GENOMIC DNA]</scope>
    <source>
        <strain evidence="4 5">Seoho-28</strain>
    </source>
</reference>
<dbReference type="GO" id="GO:0040029">
    <property type="term" value="P:epigenetic regulation of gene expression"/>
    <property type="evidence" value="ECO:0007669"/>
    <property type="project" value="TreeGrafter"/>
</dbReference>
<keyword evidence="5" id="KW-1185">Reference proteome</keyword>
<dbReference type="EMBL" id="PYYB01000001">
    <property type="protein sequence ID" value="PTL60848.1"/>
    <property type="molecule type" value="Genomic_DNA"/>
</dbReference>
<dbReference type="AlphaFoldDB" id="A0A2T4UNQ7"/>
<gene>
    <name evidence="4" type="ORF">C7Y72_13630</name>
</gene>
<name>A0A2T4UNQ7_9ACTN</name>
<evidence type="ECO:0000313" key="5">
    <source>
        <dbReference type="Proteomes" id="UP000240739"/>
    </source>
</evidence>
<dbReference type="OrthoDB" id="9808367at2"/>
<evidence type="ECO:0000313" key="4">
    <source>
        <dbReference type="EMBL" id="PTL60848.1"/>
    </source>
</evidence>
<sequence length="303" mass="33104">MRVWTHADHPFPLPERHRYPLAKYALLRDAVLAHGLATRADTPAEISWEALLRVHDRAFLERMRTGALDRRESRVLGLPWSPELVERARRGTRGTLRAARDALDGQTIGVMLGGGTHHAGRASARGYCLFNDLAVTTTELRREGRLRRVLVVDCDVHQGDGTAELLTPDPEAYTLSLQCERNYPFTRIPSDLDVELPTGTGDDLYLSSLERALAIAVRESRPEIVLYLAGADPWEGDDLGRLSLTKAGLLARDELVLDAALAAGVPVVVTLAGGYPPDVHDGVEINLATVRAAAARARPLPSP</sequence>
<comment type="similarity">
    <text evidence="1">Belongs to the histone deacetylase family.</text>
</comment>
<feature type="domain" description="Histone deacetylase" evidence="3">
    <location>
        <begin position="24"/>
        <end position="278"/>
    </location>
</feature>
<dbReference type="InterPro" id="IPR000286">
    <property type="entry name" value="HDACs"/>
</dbReference>
<dbReference type="SUPFAM" id="SSF52768">
    <property type="entry name" value="Arginase/deacetylase"/>
    <property type="match status" value="1"/>
</dbReference>
<dbReference type="InterPro" id="IPR023801">
    <property type="entry name" value="His_deacetylse_dom"/>
</dbReference>
<evidence type="ECO:0000259" key="3">
    <source>
        <dbReference type="Pfam" id="PF00850"/>
    </source>
</evidence>
<organism evidence="4 5">
    <name type="scientific">Paraconexibacter algicola</name>
    <dbReference type="NCBI Taxonomy" id="2133960"/>
    <lineage>
        <taxon>Bacteria</taxon>
        <taxon>Bacillati</taxon>
        <taxon>Actinomycetota</taxon>
        <taxon>Thermoleophilia</taxon>
        <taxon>Solirubrobacterales</taxon>
        <taxon>Paraconexibacteraceae</taxon>
        <taxon>Paraconexibacter</taxon>
    </lineage>
</organism>
<dbReference type="GO" id="GO:0016787">
    <property type="term" value="F:hydrolase activity"/>
    <property type="evidence" value="ECO:0007669"/>
    <property type="project" value="UniProtKB-KW"/>
</dbReference>
<protein>
    <submittedName>
        <fullName evidence="4">Histone deacetylase</fullName>
    </submittedName>
</protein>
<dbReference type="InterPro" id="IPR037138">
    <property type="entry name" value="His_deacetylse_dom_sf"/>
</dbReference>
<dbReference type="Gene3D" id="3.40.800.20">
    <property type="entry name" value="Histone deacetylase domain"/>
    <property type="match status" value="1"/>
</dbReference>